<protein>
    <submittedName>
        <fullName evidence="2">Transcriptional repressor scratch 1</fullName>
    </submittedName>
</protein>
<keyword evidence="3" id="KW-1185">Reference proteome</keyword>
<name>A0AAV4N273_CAEEX</name>
<dbReference type="EMBL" id="BPLR01020355">
    <property type="protein sequence ID" value="GIX77756.1"/>
    <property type="molecule type" value="Genomic_DNA"/>
</dbReference>
<sequence length="193" mass="21769">MPRAFLITNKRYNSAVDYEENHQSRESSPERRVSTAEGSLVFRTPCDSETDSIGFESLKPTSPHSPAHESRSRQQSPSEDKSAMGISVYSQMDNSTTPPPTFNNLQLTSTSPCNVFRPCQTTTSALVTVIRQLMQHQPTSTIIGRSRIVVHLLRTEAHLLSSNRFTHMHRVWQTLQHVQQPCATSPNASQRHR</sequence>
<accession>A0AAV4N273</accession>
<feature type="region of interest" description="Disordered" evidence="1">
    <location>
        <begin position="10"/>
        <end position="82"/>
    </location>
</feature>
<organism evidence="2 3">
    <name type="scientific">Caerostris extrusa</name>
    <name type="common">Bark spider</name>
    <name type="synonym">Caerostris bankana</name>
    <dbReference type="NCBI Taxonomy" id="172846"/>
    <lineage>
        <taxon>Eukaryota</taxon>
        <taxon>Metazoa</taxon>
        <taxon>Ecdysozoa</taxon>
        <taxon>Arthropoda</taxon>
        <taxon>Chelicerata</taxon>
        <taxon>Arachnida</taxon>
        <taxon>Araneae</taxon>
        <taxon>Araneomorphae</taxon>
        <taxon>Entelegynae</taxon>
        <taxon>Araneoidea</taxon>
        <taxon>Araneidae</taxon>
        <taxon>Caerostris</taxon>
    </lineage>
</organism>
<feature type="compositionally biased region" description="Basic and acidic residues" evidence="1">
    <location>
        <begin position="66"/>
        <end position="82"/>
    </location>
</feature>
<dbReference type="AlphaFoldDB" id="A0AAV4N273"/>
<feature type="compositionally biased region" description="Basic and acidic residues" evidence="1">
    <location>
        <begin position="19"/>
        <end position="34"/>
    </location>
</feature>
<reference evidence="2 3" key="1">
    <citation type="submission" date="2021-06" db="EMBL/GenBank/DDBJ databases">
        <title>Caerostris extrusa draft genome.</title>
        <authorList>
            <person name="Kono N."/>
            <person name="Arakawa K."/>
        </authorList>
    </citation>
    <scope>NUCLEOTIDE SEQUENCE [LARGE SCALE GENOMIC DNA]</scope>
</reference>
<comment type="caution">
    <text evidence="2">The sequence shown here is derived from an EMBL/GenBank/DDBJ whole genome shotgun (WGS) entry which is preliminary data.</text>
</comment>
<evidence type="ECO:0000313" key="3">
    <source>
        <dbReference type="Proteomes" id="UP001054945"/>
    </source>
</evidence>
<gene>
    <name evidence="2" type="primary">Scrt1_9</name>
    <name evidence="2" type="ORF">CEXT_413351</name>
</gene>
<dbReference type="Proteomes" id="UP001054945">
    <property type="component" value="Unassembled WGS sequence"/>
</dbReference>
<evidence type="ECO:0000256" key="1">
    <source>
        <dbReference type="SAM" id="MobiDB-lite"/>
    </source>
</evidence>
<proteinExistence type="predicted"/>
<evidence type="ECO:0000313" key="2">
    <source>
        <dbReference type="EMBL" id="GIX77756.1"/>
    </source>
</evidence>